<dbReference type="PROSITE" id="PS51186">
    <property type="entry name" value="GNAT"/>
    <property type="match status" value="1"/>
</dbReference>
<dbReference type="Proteomes" id="UP000019140">
    <property type="component" value="Unassembled WGS sequence"/>
</dbReference>
<reference evidence="5 6" key="1">
    <citation type="journal article" date="2014" name="Nature">
        <title>An environmental bacterial taxon with a large and distinct metabolic repertoire.</title>
        <authorList>
            <person name="Wilson M.C."/>
            <person name="Mori T."/>
            <person name="Ruckert C."/>
            <person name="Uria A.R."/>
            <person name="Helf M.J."/>
            <person name="Takada K."/>
            <person name="Gernert C."/>
            <person name="Steffens U.A."/>
            <person name="Heycke N."/>
            <person name="Schmitt S."/>
            <person name="Rinke C."/>
            <person name="Helfrich E.J."/>
            <person name="Brachmann A.O."/>
            <person name="Gurgui C."/>
            <person name="Wakimoto T."/>
            <person name="Kracht M."/>
            <person name="Crusemann M."/>
            <person name="Hentschel U."/>
            <person name="Abe I."/>
            <person name="Matsunaga S."/>
            <person name="Kalinowski J."/>
            <person name="Takeyama H."/>
            <person name="Piel J."/>
        </authorList>
    </citation>
    <scope>NUCLEOTIDE SEQUENCE [LARGE SCALE GENOMIC DNA]</scope>
    <source>
        <strain evidence="6">TSY2</strain>
    </source>
</reference>
<feature type="region of interest" description="Disordered" evidence="3">
    <location>
        <begin position="173"/>
        <end position="208"/>
    </location>
</feature>
<dbReference type="Pfam" id="PF00583">
    <property type="entry name" value="Acetyltransf_1"/>
    <property type="match status" value="1"/>
</dbReference>
<name>W4LYD7_9BACT</name>
<dbReference type="AlphaFoldDB" id="W4LYD7"/>
<dbReference type="GO" id="GO:0016747">
    <property type="term" value="F:acyltransferase activity, transferring groups other than amino-acyl groups"/>
    <property type="evidence" value="ECO:0007669"/>
    <property type="project" value="InterPro"/>
</dbReference>
<gene>
    <name evidence="5" type="ORF">ETSY2_34490</name>
</gene>
<dbReference type="SUPFAM" id="SSF55729">
    <property type="entry name" value="Acyl-CoA N-acyltransferases (Nat)"/>
    <property type="match status" value="1"/>
</dbReference>
<keyword evidence="1" id="KW-0808">Transferase</keyword>
<evidence type="ECO:0000256" key="1">
    <source>
        <dbReference type="ARBA" id="ARBA00022679"/>
    </source>
</evidence>
<keyword evidence="6" id="KW-1185">Reference proteome</keyword>
<accession>W4LYD7</accession>
<evidence type="ECO:0000259" key="4">
    <source>
        <dbReference type="PROSITE" id="PS51186"/>
    </source>
</evidence>
<dbReference type="InterPro" id="IPR000182">
    <property type="entry name" value="GNAT_dom"/>
</dbReference>
<protein>
    <recommendedName>
        <fullName evidence="4">N-acetyltransferase domain-containing protein</fullName>
    </recommendedName>
</protein>
<proteinExistence type="predicted"/>
<dbReference type="PANTHER" id="PTHR43877">
    <property type="entry name" value="AMINOALKYLPHOSPHONATE N-ACETYLTRANSFERASE-RELATED-RELATED"/>
    <property type="match status" value="1"/>
</dbReference>
<evidence type="ECO:0000313" key="6">
    <source>
        <dbReference type="Proteomes" id="UP000019140"/>
    </source>
</evidence>
<evidence type="ECO:0000256" key="2">
    <source>
        <dbReference type="ARBA" id="ARBA00023315"/>
    </source>
</evidence>
<dbReference type="InterPro" id="IPR016181">
    <property type="entry name" value="Acyl_CoA_acyltransferase"/>
</dbReference>
<dbReference type="EMBL" id="AZHX01001479">
    <property type="protein sequence ID" value="ETX02945.1"/>
    <property type="molecule type" value="Genomic_DNA"/>
</dbReference>
<dbReference type="InterPro" id="IPR050832">
    <property type="entry name" value="Bact_Acetyltransf"/>
</dbReference>
<dbReference type="CDD" id="cd04301">
    <property type="entry name" value="NAT_SF"/>
    <property type="match status" value="1"/>
</dbReference>
<sequence length="259" mass="28959">MPTTLTFRTATRNDLDVIVSMLADDHLGQLRERYTQPLPAAYAEAFQAIDADPNQDLVVACADGEVVGVMQLTFIPYLTYQGGWRALIEGVRIHRPYRSQGVGRQMFEWAIEHAREKGCHMLQLTTDKSRPRAKSFYEDMGFIAFSRGDDVASQSVLVRSMAAASAPCLSGGLWRDGQQPQRQGHAPEHAPAGVPPATPQEARAGSRHWHLAVGHTRCHADSTVYQHFETLWVITLQNVHWGLQFRLHDLHIEADRPAS</sequence>
<keyword evidence="2" id="KW-0012">Acyltransferase</keyword>
<dbReference type="Gene3D" id="3.40.630.30">
    <property type="match status" value="1"/>
</dbReference>
<comment type="caution">
    <text evidence="5">The sequence shown here is derived from an EMBL/GenBank/DDBJ whole genome shotgun (WGS) entry which is preliminary data.</text>
</comment>
<evidence type="ECO:0000313" key="5">
    <source>
        <dbReference type="EMBL" id="ETX02945.1"/>
    </source>
</evidence>
<dbReference type="HOGENOM" id="CLU_1072351_0_0_7"/>
<evidence type="ECO:0000256" key="3">
    <source>
        <dbReference type="SAM" id="MobiDB-lite"/>
    </source>
</evidence>
<feature type="domain" description="N-acetyltransferase" evidence="4">
    <location>
        <begin position="5"/>
        <end position="163"/>
    </location>
</feature>
<organism evidence="5 6">
    <name type="scientific">Candidatus Entotheonella gemina</name>
    <dbReference type="NCBI Taxonomy" id="1429439"/>
    <lineage>
        <taxon>Bacteria</taxon>
        <taxon>Pseudomonadati</taxon>
        <taxon>Nitrospinota/Tectimicrobiota group</taxon>
        <taxon>Candidatus Tectimicrobiota</taxon>
        <taxon>Candidatus Entotheonellia</taxon>
        <taxon>Candidatus Entotheonellales</taxon>
        <taxon>Candidatus Entotheonellaceae</taxon>
        <taxon>Candidatus Entotheonella</taxon>
    </lineage>
</organism>